<evidence type="ECO:0000313" key="1">
    <source>
        <dbReference type="EMBL" id="SEC54973.1"/>
    </source>
</evidence>
<organism evidence="1 2">
    <name type="scientific">Tsukamurella tyrosinosolvens</name>
    <dbReference type="NCBI Taxonomy" id="57704"/>
    <lineage>
        <taxon>Bacteria</taxon>
        <taxon>Bacillati</taxon>
        <taxon>Actinomycetota</taxon>
        <taxon>Actinomycetes</taxon>
        <taxon>Mycobacteriales</taxon>
        <taxon>Tsukamurellaceae</taxon>
        <taxon>Tsukamurella</taxon>
    </lineage>
</organism>
<dbReference type="EMBL" id="FNSA01000003">
    <property type="protein sequence ID" value="SEC54973.1"/>
    <property type="molecule type" value="Genomic_DNA"/>
</dbReference>
<gene>
    <name evidence="1" type="ORF">SAMN04489793_2573</name>
</gene>
<dbReference type="AlphaFoldDB" id="A0A1H4TEM5"/>
<dbReference type="RefSeq" id="WP_068741944.1">
    <property type="nucleotide sequence ID" value="NZ_CBDRGN010000001.1"/>
</dbReference>
<dbReference type="KEGG" id="tsm:ASU32_11555"/>
<dbReference type="OrthoDB" id="4774313at2"/>
<reference evidence="2" key="1">
    <citation type="submission" date="2016-10" db="EMBL/GenBank/DDBJ databases">
        <authorList>
            <person name="Varghese N."/>
            <person name="Submissions S."/>
        </authorList>
    </citation>
    <scope>NUCLEOTIDE SEQUENCE [LARGE SCALE GENOMIC DNA]</scope>
    <source>
        <strain evidence="2">DSM 44234</strain>
    </source>
</reference>
<dbReference type="STRING" id="57704.SAMN04489793_2573"/>
<proteinExistence type="predicted"/>
<protein>
    <recommendedName>
        <fullName evidence="3">DUF2993 domain-containing protein</fullName>
    </recommendedName>
</protein>
<evidence type="ECO:0008006" key="3">
    <source>
        <dbReference type="Google" id="ProtNLM"/>
    </source>
</evidence>
<evidence type="ECO:0000313" key="2">
    <source>
        <dbReference type="Proteomes" id="UP000182241"/>
    </source>
</evidence>
<keyword evidence="2" id="KW-1185">Reference proteome</keyword>
<dbReference type="Proteomes" id="UP000182241">
    <property type="component" value="Unassembled WGS sequence"/>
</dbReference>
<sequence length="243" mass="25713">MPMSVAAVIAVVLLLALALLAAEAWARARVRSEIVRATTDPLGAAPTVALGPRPALVPLARHRRIPRLHVETRHAAADPRVLVLTADATDVVPGNAAVTVGSLDATAELRLSWMRHLVDTAREEADDAAIVVRTLRLLPRRRSVAVTVGLPVAFGLGVDVRVVVAVSVRDGRVALRATDLSMPVSVVPVPIPIAWAIDSWITALRARIVPPAVDALTITDIRWSEDALVVDLTAHEATVPLGG</sequence>
<name>A0A1H4TEM5_TSUTY</name>
<accession>A0A1H4TEM5</accession>